<evidence type="ECO:0000259" key="7">
    <source>
        <dbReference type="PROSITE" id="PS51918"/>
    </source>
</evidence>
<evidence type="ECO:0000256" key="4">
    <source>
        <dbReference type="ARBA" id="ARBA00023004"/>
    </source>
</evidence>
<evidence type="ECO:0000313" key="8">
    <source>
        <dbReference type="EMBL" id="RCK81523.1"/>
    </source>
</evidence>
<feature type="domain" description="Radical SAM core" evidence="7">
    <location>
        <begin position="187"/>
        <end position="406"/>
    </location>
</feature>
<keyword evidence="4" id="KW-0408">Iron</keyword>
<evidence type="ECO:0000256" key="5">
    <source>
        <dbReference type="ARBA" id="ARBA00023014"/>
    </source>
</evidence>
<dbReference type="InterPro" id="IPR023404">
    <property type="entry name" value="rSAM_horseshoe"/>
</dbReference>
<dbReference type="SUPFAM" id="SSF52242">
    <property type="entry name" value="Cobalamin (vitamin B12)-binding domain"/>
    <property type="match status" value="1"/>
</dbReference>
<sequence length="473" mass="52739">MKILLVNPPSRSPQPVIPLGLAYLAAALEAAGERVQVLDAWAERFSLPDLERWLARHGPWGLIGVTIMAPTWEVGRETVQAIRRQVPGGAIIIGGTYPSALPEDAMAACAEIDFAAIGEGDQLIVDLVRSLRTGTPALSAIPGLVYRTPTGIRRNPGRGLVRHLDHLPMLAWHLFPLKRYIPHPPYRLLRSFATLITSRGCPFHCIYCTKAVSGSDFRVQGVPRILEELRHLSRTYGIKQVHFYDDDFPRPRHRLLEFCRTLRQSGLPLLWSCVARVDSVDEEVVREMKAAGCWLIAFGVESGSQAILDRALKGYTLAQVRRAFAVTRQAGLQTLGYFMAGLPGETRETLEQTVRLSLELDPDYVSWSITALYPGSRLHEQAREQWSSHPGGPGHLPRFGVSSQSPYAHGHVALLEENLPAAEIQAAVAAAYRRFYLRPGYLLRFPSKWQTLTQALSFFKAGGDFLRWVWSRG</sequence>
<dbReference type="SFLD" id="SFLDS00029">
    <property type="entry name" value="Radical_SAM"/>
    <property type="match status" value="1"/>
</dbReference>
<dbReference type="CDD" id="cd01335">
    <property type="entry name" value="Radical_SAM"/>
    <property type="match status" value="1"/>
</dbReference>
<evidence type="ECO:0000259" key="6">
    <source>
        <dbReference type="PROSITE" id="PS51332"/>
    </source>
</evidence>
<keyword evidence="2" id="KW-0949">S-adenosyl-L-methionine</keyword>
<dbReference type="InterPro" id="IPR034466">
    <property type="entry name" value="Methyltransferase_Class_B"/>
</dbReference>
<evidence type="ECO:0000256" key="1">
    <source>
        <dbReference type="ARBA" id="ARBA00001966"/>
    </source>
</evidence>
<dbReference type="AlphaFoldDB" id="A0A367ZTP7"/>
<dbReference type="InterPro" id="IPR007197">
    <property type="entry name" value="rSAM"/>
</dbReference>
<dbReference type="GO" id="GO:0005829">
    <property type="term" value="C:cytosol"/>
    <property type="evidence" value="ECO:0007669"/>
    <property type="project" value="TreeGrafter"/>
</dbReference>
<dbReference type="Gene3D" id="3.40.50.280">
    <property type="entry name" value="Cobalamin-binding domain"/>
    <property type="match status" value="1"/>
</dbReference>
<dbReference type="GO" id="GO:0051539">
    <property type="term" value="F:4 iron, 4 sulfur cluster binding"/>
    <property type="evidence" value="ECO:0007669"/>
    <property type="project" value="UniProtKB-KW"/>
</dbReference>
<dbReference type="Gene3D" id="3.80.30.20">
    <property type="entry name" value="tm_1862 like domain"/>
    <property type="match status" value="1"/>
</dbReference>
<dbReference type="InterPro" id="IPR006158">
    <property type="entry name" value="Cobalamin-bd"/>
</dbReference>
<dbReference type="PANTHER" id="PTHR43409">
    <property type="entry name" value="ANAEROBIC MAGNESIUM-PROTOPORPHYRIN IX MONOMETHYL ESTER CYCLASE-RELATED"/>
    <property type="match status" value="1"/>
</dbReference>
<dbReference type="InterPro" id="IPR006638">
    <property type="entry name" value="Elp3/MiaA/NifB-like_rSAM"/>
</dbReference>
<name>A0A367ZTP7_9BACT</name>
<dbReference type="SFLD" id="SFLDG01082">
    <property type="entry name" value="B12-binding_domain_containing"/>
    <property type="match status" value="1"/>
</dbReference>
<dbReference type="Pfam" id="PF04055">
    <property type="entry name" value="Radical_SAM"/>
    <property type="match status" value="1"/>
</dbReference>
<keyword evidence="5" id="KW-0411">Iron-sulfur</keyword>
<dbReference type="GO" id="GO:0046872">
    <property type="term" value="F:metal ion binding"/>
    <property type="evidence" value="ECO:0007669"/>
    <property type="project" value="UniProtKB-KW"/>
</dbReference>
<dbReference type="SFLD" id="SFLDG01123">
    <property type="entry name" value="methyltransferase_(Class_B)"/>
    <property type="match status" value="1"/>
</dbReference>
<dbReference type="GO" id="GO:0031419">
    <property type="term" value="F:cobalamin binding"/>
    <property type="evidence" value="ECO:0007669"/>
    <property type="project" value="InterPro"/>
</dbReference>
<dbReference type="SMART" id="SM00729">
    <property type="entry name" value="Elp3"/>
    <property type="match status" value="1"/>
</dbReference>
<dbReference type="PROSITE" id="PS51918">
    <property type="entry name" value="RADICAL_SAM"/>
    <property type="match status" value="1"/>
</dbReference>
<dbReference type="Proteomes" id="UP000252355">
    <property type="component" value="Unassembled WGS sequence"/>
</dbReference>
<dbReference type="EMBL" id="QOQW01000001">
    <property type="protein sequence ID" value="RCK81523.1"/>
    <property type="molecule type" value="Genomic_DNA"/>
</dbReference>
<evidence type="ECO:0000313" key="9">
    <source>
        <dbReference type="Proteomes" id="UP000252355"/>
    </source>
</evidence>
<dbReference type="SUPFAM" id="SSF102114">
    <property type="entry name" value="Radical SAM enzymes"/>
    <property type="match status" value="1"/>
</dbReference>
<keyword evidence="3" id="KW-0479">Metal-binding</keyword>
<comment type="cofactor">
    <cofactor evidence="1">
        <name>[4Fe-4S] cluster</name>
        <dbReference type="ChEBI" id="CHEBI:49883"/>
    </cofactor>
</comment>
<protein>
    <submittedName>
        <fullName evidence="8">Radical SAM domain protein</fullName>
    </submittedName>
</protein>
<dbReference type="PROSITE" id="PS51332">
    <property type="entry name" value="B12_BINDING"/>
    <property type="match status" value="1"/>
</dbReference>
<feature type="domain" description="B12-binding" evidence="6">
    <location>
        <begin position="1"/>
        <end position="138"/>
    </location>
</feature>
<evidence type="ECO:0000256" key="3">
    <source>
        <dbReference type="ARBA" id="ARBA00022723"/>
    </source>
</evidence>
<organism evidence="8 9">
    <name type="scientific">Candidatus Ozemobacter sibiricus</name>
    <dbReference type="NCBI Taxonomy" id="2268124"/>
    <lineage>
        <taxon>Bacteria</taxon>
        <taxon>Candidatus Ozemobacteria</taxon>
        <taxon>Candidatus Ozemobacterales</taxon>
        <taxon>Candidatus Ozemobacteraceae</taxon>
        <taxon>Candidatus Ozemobacter</taxon>
    </lineage>
</organism>
<proteinExistence type="predicted"/>
<reference evidence="8 9" key="1">
    <citation type="submission" date="2018-05" db="EMBL/GenBank/DDBJ databases">
        <title>A metagenomic window into the 2 km-deep terrestrial subsurface aquifer revealed taxonomically and functionally diverse microbial community comprising novel uncultured bacterial lineages.</title>
        <authorList>
            <person name="Kadnikov V.V."/>
            <person name="Mardanov A.V."/>
            <person name="Beletsky A.V."/>
            <person name="Banks D."/>
            <person name="Pimenov N.V."/>
            <person name="Frank Y.A."/>
            <person name="Karnachuk O.V."/>
            <person name="Ravin N.V."/>
        </authorList>
    </citation>
    <scope>NUCLEOTIDE SEQUENCE [LARGE SCALE GENOMIC DNA]</scope>
    <source>
        <strain evidence="8">BY5</strain>
    </source>
</reference>
<dbReference type="GO" id="GO:0003824">
    <property type="term" value="F:catalytic activity"/>
    <property type="evidence" value="ECO:0007669"/>
    <property type="project" value="InterPro"/>
</dbReference>
<dbReference type="PANTHER" id="PTHR43409:SF16">
    <property type="entry name" value="SLR0320 PROTEIN"/>
    <property type="match status" value="1"/>
</dbReference>
<dbReference type="InterPro" id="IPR058240">
    <property type="entry name" value="rSAM_sf"/>
</dbReference>
<gene>
    <name evidence="8" type="ORF">OZSIB_0657</name>
</gene>
<evidence type="ECO:0000256" key="2">
    <source>
        <dbReference type="ARBA" id="ARBA00022691"/>
    </source>
</evidence>
<comment type="caution">
    <text evidence="8">The sequence shown here is derived from an EMBL/GenBank/DDBJ whole genome shotgun (WGS) entry which is preliminary data.</text>
</comment>
<dbReference type="InterPro" id="IPR036724">
    <property type="entry name" value="Cobalamin-bd_sf"/>
</dbReference>
<accession>A0A367ZTP7</accession>
<dbReference type="InterPro" id="IPR051198">
    <property type="entry name" value="BchE-like"/>
</dbReference>
<dbReference type="Pfam" id="PF02310">
    <property type="entry name" value="B12-binding"/>
    <property type="match status" value="1"/>
</dbReference>